<dbReference type="RefSeq" id="WP_246327719.1">
    <property type="nucleotide sequence ID" value="NZ_SPMZ01000075.1"/>
</dbReference>
<evidence type="ECO:0000256" key="1">
    <source>
        <dbReference type="SAM" id="MobiDB-lite"/>
    </source>
</evidence>
<dbReference type="EMBL" id="SPMZ01000075">
    <property type="protein sequence ID" value="NMQ21094.1"/>
    <property type="molecule type" value="Genomic_DNA"/>
</dbReference>
<comment type="caution">
    <text evidence="3">The sequence shown here is derived from an EMBL/GenBank/DDBJ whole genome shotgun (WGS) entry which is preliminary data.</text>
</comment>
<feature type="domain" description="CHAT" evidence="2">
    <location>
        <begin position="54"/>
        <end position="253"/>
    </location>
</feature>
<gene>
    <name evidence="3" type="ORF">E4P82_18980</name>
</gene>
<organism evidence="3 4">
    <name type="scientific">Candidatus Competibacter phosphatis</name>
    <dbReference type="NCBI Taxonomy" id="221280"/>
    <lineage>
        <taxon>Bacteria</taxon>
        <taxon>Pseudomonadati</taxon>
        <taxon>Pseudomonadota</taxon>
        <taxon>Gammaproteobacteria</taxon>
        <taxon>Candidatus Competibacteraceae</taxon>
        <taxon>Candidatus Competibacter</taxon>
    </lineage>
</organism>
<evidence type="ECO:0000313" key="3">
    <source>
        <dbReference type="EMBL" id="NMQ21094.1"/>
    </source>
</evidence>
<dbReference type="Pfam" id="PF12770">
    <property type="entry name" value="CHAT"/>
    <property type="match status" value="1"/>
</dbReference>
<proteinExistence type="predicted"/>
<feature type="compositionally biased region" description="Pro residues" evidence="1">
    <location>
        <begin position="27"/>
        <end position="37"/>
    </location>
</feature>
<dbReference type="Proteomes" id="UP000760480">
    <property type="component" value="Unassembled WGS sequence"/>
</dbReference>
<evidence type="ECO:0000313" key="4">
    <source>
        <dbReference type="Proteomes" id="UP000760480"/>
    </source>
</evidence>
<keyword evidence="4" id="KW-1185">Reference proteome</keyword>
<sequence length="254" mass="28038">MRRTPASSRWPVLSPTVPHRIRSSPSTNPPTAEPIPYPIRNRKSTLRSPPSPRHQRLCRAQATAVAVRDALPHYAVWHFSCHGSANFADPLHSGLALANTDVLTLRDILALRLSGVRLAVLSACETGLPGTDLPDEVVSLPAGLLQAGVAGVVASLWSVSDFSTMLLLTRFHDFWRIEGLAINQALRRAQQWVRDTTNREKLVYFQDIIGGARASVVSPEGARSLYGELDDYDEPDRRSFAHPYHWAAFSYVGV</sequence>
<reference evidence="3 4" key="1">
    <citation type="submission" date="2019-03" db="EMBL/GenBank/DDBJ databases">
        <title>Metabolic reconstructions from genomes of highly enriched 'Candidatus Accumulibacter' and 'Candidatus Competibacter' bioreactor populations.</title>
        <authorList>
            <person name="Annavajhala M.K."/>
            <person name="Welles L."/>
            <person name="Abbas B."/>
            <person name="Sorokin D."/>
            <person name="Park H."/>
            <person name="Van Loosdrecht M."/>
            <person name="Chandran K."/>
        </authorList>
    </citation>
    <scope>NUCLEOTIDE SEQUENCE [LARGE SCALE GENOMIC DNA]</scope>
    <source>
        <strain evidence="3 4">SBR_G</strain>
    </source>
</reference>
<name>A0ABX1TRF3_9GAMM</name>
<dbReference type="InterPro" id="IPR024983">
    <property type="entry name" value="CHAT_dom"/>
</dbReference>
<evidence type="ECO:0000259" key="2">
    <source>
        <dbReference type="Pfam" id="PF12770"/>
    </source>
</evidence>
<protein>
    <submittedName>
        <fullName evidence="3">CHAT domain-containing protein</fullName>
    </submittedName>
</protein>
<feature type="region of interest" description="Disordered" evidence="1">
    <location>
        <begin position="1"/>
        <end position="55"/>
    </location>
</feature>
<accession>A0ABX1TRF3</accession>